<keyword evidence="1" id="KW-1133">Transmembrane helix</keyword>
<comment type="caution">
    <text evidence="2">The sequence shown here is derived from an EMBL/GenBank/DDBJ whole genome shotgun (WGS) entry which is preliminary data.</text>
</comment>
<keyword evidence="1" id="KW-0812">Transmembrane</keyword>
<accession>A0AAV0GCC3</accession>
<dbReference type="EMBL" id="CAMAPF010001080">
    <property type="protein sequence ID" value="CAH9145573.1"/>
    <property type="molecule type" value="Genomic_DNA"/>
</dbReference>
<evidence type="ECO:0000313" key="3">
    <source>
        <dbReference type="Proteomes" id="UP001152523"/>
    </source>
</evidence>
<evidence type="ECO:0000313" key="2">
    <source>
        <dbReference type="EMBL" id="CAH9145573.1"/>
    </source>
</evidence>
<protein>
    <submittedName>
        <fullName evidence="2">Uncharacterized protein</fullName>
    </submittedName>
</protein>
<dbReference type="Proteomes" id="UP001152523">
    <property type="component" value="Unassembled WGS sequence"/>
</dbReference>
<feature type="transmembrane region" description="Helical" evidence="1">
    <location>
        <begin position="75"/>
        <end position="95"/>
    </location>
</feature>
<organism evidence="2 3">
    <name type="scientific">Cuscuta epithymum</name>
    <dbReference type="NCBI Taxonomy" id="186058"/>
    <lineage>
        <taxon>Eukaryota</taxon>
        <taxon>Viridiplantae</taxon>
        <taxon>Streptophyta</taxon>
        <taxon>Embryophyta</taxon>
        <taxon>Tracheophyta</taxon>
        <taxon>Spermatophyta</taxon>
        <taxon>Magnoliopsida</taxon>
        <taxon>eudicotyledons</taxon>
        <taxon>Gunneridae</taxon>
        <taxon>Pentapetalae</taxon>
        <taxon>asterids</taxon>
        <taxon>lamiids</taxon>
        <taxon>Solanales</taxon>
        <taxon>Convolvulaceae</taxon>
        <taxon>Cuscuteae</taxon>
        <taxon>Cuscuta</taxon>
        <taxon>Cuscuta subgen. Cuscuta</taxon>
    </lineage>
</organism>
<name>A0AAV0GCC3_9ASTE</name>
<gene>
    <name evidence="2" type="ORF">CEPIT_LOCUS42317</name>
</gene>
<proteinExistence type="predicted"/>
<keyword evidence="1" id="KW-0472">Membrane</keyword>
<keyword evidence="3" id="KW-1185">Reference proteome</keyword>
<sequence>MCRYGRVVVGEGRRQEDGGVGMHRGDFPVPVLLLALDSSSSMGGSLRAPARSISRHGHGFSRAQAPPVPLPSLRLLAFLAPAFLLLASLLVWSVPQLQGIPIVRRVRDLLWCSVWEEHSVGDTVSIWSHKGSTVRW</sequence>
<dbReference type="AlphaFoldDB" id="A0AAV0GCC3"/>
<reference evidence="2" key="1">
    <citation type="submission" date="2022-07" db="EMBL/GenBank/DDBJ databases">
        <authorList>
            <person name="Macas J."/>
            <person name="Novak P."/>
            <person name="Neumann P."/>
        </authorList>
    </citation>
    <scope>NUCLEOTIDE SEQUENCE</scope>
</reference>
<evidence type="ECO:0000256" key="1">
    <source>
        <dbReference type="SAM" id="Phobius"/>
    </source>
</evidence>